<dbReference type="SUPFAM" id="SSF53807">
    <property type="entry name" value="Helical backbone' metal receptor"/>
    <property type="match status" value="1"/>
</dbReference>
<dbReference type="InterPro" id="IPR054828">
    <property type="entry name" value="Vit_B12_bind_prot"/>
</dbReference>
<name>A0ABW5MW48_9FLAO</name>
<organism evidence="3 4">
    <name type="scientific">Croceitalea marina</name>
    <dbReference type="NCBI Taxonomy" id="1775166"/>
    <lineage>
        <taxon>Bacteria</taxon>
        <taxon>Pseudomonadati</taxon>
        <taxon>Bacteroidota</taxon>
        <taxon>Flavobacteriia</taxon>
        <taxon>Flavobacteriales</taxon>
        <taxon>Flavobacteriaceae</taxon>
        <taxon>Croceitalea</taxon>
    </lineage>
</organism>
<dbReference type="InterPro" id="IPR002491">
    <property type="entry name" value="ABC_transptr_periplasmic_BD"/>
</dbReference>
<dbReference type="PROSITE" id="PS50983">
    <property type="entry name" value="FE_B12_PBP"/>
    <property type="match status" value="1"/>
</dbReference>
<dbReference type="EMBL" id="JBHULB010000008">
    <property type="protein sequence ID" value="MFD2586963.1"/>
    <property type="molecule type" value="Genomic_DNA"/>
</dbReference>
<evidence type="ECO:0000313" key="4">
    <source>
        <dbReference type="Proteomes" id="UP001597526"/>
    </source>
</evidence>
<dbReference type="RefSeq" id="WP_377766517.1">
    <property type="nucleotide sequence ID" value="NZ_JBHULB010000008.1"/>
</dbReference>
<dbReference type="Pfam" id="PF01497">
    <property type="entry name" value="Peripla_BP_2"/>
    <property type="match status" value="1"/>
</dbReference>
<dbReference type="Gene3D" id="3.40.50.1980">
    <property type="entry name" value="Nitrogenase molybdenum iron protein domain"/>
    <property type="match status" value="2"/>
</dbReference>
<evidence type="ECO:0000313" key="3">
    <source>
        <dbReference type="EMBL" id="MFD2586963.1"/>
    </source>
</evidence>
<feature type="domain" description="Fe/B12 periplasmic-binding" evidence="2">
    <location>
        <begin position="21"/>
        <end position="264"/>
    </location>
</feature>
<dbReference type="PANTHER" id="PTHR30535">
    <property type="entry name" value="VITAMIN B12-BINDING PROTEIN"/>
    <property type="match status" value="1"/>
</dbReference>
<comment type="caution">
    <text evidence="3">The sequence shown here is derived from an EMBL/GenBank/DDBJ whole genome shotgun (WGS) entry which is preliminary data.</text>
</comment>
<dbReference type="InterPro" id="IPR050902">
    <property type="entry name" value="ABC_Transporter_SBP"/>
</dbReference>
<dbReference type="NCBIfam" id="NF038402">
    <property type="entry name" value="TroA_like"/>
    <property type="match status" value="1"/>
</dbReference>
<evidence type="ECO:0000256" key="1">
    <source>
        <dbReference type="ARBA" id="ARBA00022729"/>
    </source>
</evidence>
<evidence type="ECO:0000259" key="2">
    <source>
        <dbReference type="PROSITE" id="PS50983"/>
    </source>
</evidence>
<protein>
    <submittedName>
        <fullName evidence="3">ABC transporter substrate-binding protein</fullName>
    </submittedName>
</protein>
<keyword evidence="1" id="KW-0732">Signal</keyword>
<gene>
    <name evidence="3" type="ORF">ACFSQJ_08475</name>
</gene>
<proteinExistence type="predicted"/>
<sequence length="264" mass="30962">MPLRVKDQLERTLSFKKYPSRIVSLNPSQTETIVHLGLEEQLVGITKFCLHPKHLRKNKVVVGGTKKVNFDTIRELKPDVILCNKEENTREIVSTLEKEFPVHVTDVETISDALEMIAQYGTLFNKETKAQDMCTQINEQLQKFNLSIKGHHYKRTAYLIWRDPYMAVGSSTFINEMLTLNRLKNVYQEKERYPEITLESLAKLNLDYILLSSEPFPFKTIHKEELEKKFPKVTIKLVDGEYFSWYGSRLLKAFHYFNELQKEL</sequence>
<reference evidence="4" key="1">
    <citation type="journal article" date="2019" name="Int. J. Syst. Evol. Microbiol.">
        <title>The Global Catalogue of Microorganisms (GCM) 10K type strain sequencing project: providing services to taxonomists for standard genome sequencing and annotation.</title>
        <authorList>
            <consortium name="The Broad Institute Genomics Platform"/>
            <consortium name="The Broad Institute Genome Sequencing Center for Infectious Disease"/>
            <person name="Wu L."/>
            <person name="Ma J."/>
        </authorList>
    </citation>
    <scope>NUCLEOTIDE SEQUENCE [LARGE SCALE GENOMIC DNA]</scope>
    <source>
        <strain evidence="4">KCTC 52368</strain>
    </source>
</reference>
<accession>A0ABW5MW48</accession>
<dbReference type="PANTHER" id="PTHR30535:SF34">
    <property type="entry name" value="MOLYBDATE-BINDING PROTEIN MOLA"/>
    <property type="match status" value="1"/>
</dbReference>
<dbReference type="Proteomes" id="UP001597526">
    <property type="component" value="Unassembled WGS sequence"/>
</dbReference>
<keyword evidence="4" id="KW-1185">Reference proteome</keyword>